<evidence type="ECO:0000256" key="3">
    <source>
        <dbReference type="ARBA" id="ARBA00022989"/>
    </source>
</evidence>
<dbReference type="Pfam" id="PF07690">
    <property type="entry name" value="MFS_1"/>
    <property type="match status" value="1"/>
</dbReference>
<dbReference type="GO" id="GO:0022857">
    <property type="term" value="F:transmembrane transporter activity"/>
    <property type="evidence" value="ECO:0007669"/>
    <property type="project" value="InterPro"/>
</dbReference>
<dbReference type="InterPro" id="IPR011701">
    <property type="entry name" value="MFS"/>
</dbReference>
<comment type="caution">
    <text evidence="7">The sequence shown here is derived from an EMBL/GenBank/DDBJ whole genome shotgun (WGS) entry which is preliminary data.</text>
</comment>
<feature type="transmembrane region" description="Helical" evidence="5">
    <location>
        <begin position="281"/>
        <end position="299"/>
    </location>
</feature>
<evidence type="ECO:0000256" key="5">
    <source>
        <dbReference type="SAM" id="Phobius"/>
    </source>
</evidence>
<organism evidence="7 8">
    <name type="scientific">[Candida] subhashii</name>
    <dbReference type="NCBI Taxonomy" id="561895"/>
    <lineage>
        <taxon>Eukaryota</taxon>
        <taxon>Fungi</taxon>
        <taxon>Dikarya</taxon>
        <taxon>Ascomycota</taxon>
        <taxon>Saccharomycotina</taxon>
        <taxon>Pichiomycetes</taxon>
        <taxon>Debaryomycetaceae</taxon>
        <taxon>Spathaspora</taxon>
    </lineage>
</organism>
<dbReference type="RefSeq" id="XP_049262235.1">
    <property type="nucleotide sequence ID" value="XM_049408468.1"/>
</dbReference>
<evidence type="ECO:0000313" key="8">
    <source>
        <dbReference type="Proteomes" id="UP000694255"/>
    </source>
</evidence>
<evidence type="ECO:0000256" key="2">
    <source>
        <dbReference type="ARBA" id="ARBA00022692"/>
    </source>
</evidence>
<evidence type="ECO:0000256" key="4">
    <source>
        <dbReference type="ARBA" id="ARBA00023136"/>
    </source>
</evidence>
<dbReference type="OrthoDB" id="2130629at2759"/>
<dbReference type="GeneID" id="73471302"/>
<feature type="transmembrane region" description="Helical" evidence="5">
    <location>
        <begin position="448"/>
        <end position="470"/>
    </location>
</feature>
<feature type="transmembrane region" description="Helical" evidence="5">
    <location>
        <begin position="191"/>
        <end position="212"/>
    </location>
</feature>
<keyword evidence="8" id="KW-1185">Reference proteome</keyword>
<feature type="domain" description="Major facilitator superfamily (MFS) profile" evidence="6">
    <location>
        <begin position="55"/>
        <end position="517"/>
    </location>
</feature>
<feature type="transmembrane region" description="Helical" evidence="5">
    <location>
        <begin position="351"/>
        <end position="375"/>
    </location>
</feature>
<dbReference type="PANTHER" id="PTHR42718">
    <property type="entry name" value="MAJOR FACILITATOR SUPERFAMILY MULTIDRUG TRANSPORTER MFSC"/>
    <property type="match status" value="1"/>
</dbReference>
<sequence length="535" mass="58507">MTKLTRLEAQELRIENDIEHIQQDSESKELYKSTSAISVIYRPSTSYGSITLMQEIIFMIFMCFSQLFTQAAVAQTMNTSLLIAKTFDVSDQPGEISWFSAAYSMTVGTFILSSGRLGDMYGYKKMYIIGFIWFGVASLLCGFAGLAACKLFFDISRALQGIGPAIMMPNTQALIGAFYQDGTRKNMCMAFFGAIAPTGFFVGAIFNGLLAVKIWWAWSFWIGGIASIVVGILALFAIPKNIGVLSGGSFDYWGSLFGVSGLILINFGFNQGPNVGWSTVYVYVLFIIGFACMVVFYFVEKKVKDPLVPPEIFKGETGLVLICVAAGWSSFGIWIFYQFRWALIVDNDTPIMLAVYNIPTIITGALASVATAILLTKIPSAVVMFLSMLPFLIGIVLMGTRPVGQTYWAQKFVSILIQPIGMDMSFPAACIVLSTAFPTQQQGIAGSLVSTFVNYSVSIGLGLAGAVEYYTTKGMEPSLETDIHGMRNAFHMGTGLAGLGVLVSAAFMVIQLMNRKRFIESQMYEEKGNDTQYSA</sequence>
<gene>
    <name evidence="7" type="ORF">J8A68_004502</name>
</gene>
<feature type="transmembrane region" description="Helical" evidence="5">
    <location>
        <begin position="412"/>
        <end position="436"/>
    </location>
</feature>
<dbReference type="EMBL" id="JAGSYN010000186">
    <property type="protein sequence ID" value="KAG7662002.1"/>
    <property type="molecule type" value="Genomic_DNA"/>
</dbReference>
<name>A0A8J5QJJ5_9ASCO</name>
<dbReference type="PROSITE" id="PS50850">
    <property type="entry name" value="MFS"/>
    <property type="match status" value="1"/>
</dbReference>
<feature type="transmembrane region" description="Helical" evidence="5">
    <location>
        <begin position="490"/>
        <end position="513"/>
    </location>
</feature>
<keyword evidence="4 5" id="KW-0472">Membrane</keyword>
<dbReference type="CDD" id="cd17476">
    <property type="entry name" value="MFS_Amf1_MDR_like"/>
    <property type="match status" value="1"/>
</dbReference>
<feature type="transmembrane region" description="Helical" evidence="5">
    <location>
        <begin position="56"/>
        <end position="76"/>
    </location>
</feature>
<proteinExistence type="predicted"/>
<dbReference type="Proteomes" id="UP000694255">
    <property type="component" value="Unassembled WGS sequence"/>
</dbReference>
<feature type="transmembrane region" description="Helical" evidence="5">
    <location>
        <begin position="218"/>
        <end position="238"/>
    </location>
</feature>
<dbReference type="GO" id="GO:0016020">
    <property type="term" value="C:membrane"/>
    <property type="evidence" value="ECO:0007669"/>
    <property type="project" value="UniProtKB-SubCell"/>
</dbReference>
<evidence type="ECO:0000256" key="1">
    <source>
        <dbReference type="ARBA" id="ARBA00004141"/>
    </source>
</evidence>
<evidence type="ECO:0000259" key="6">
    <source>
        <dbReference type="PROSITE" id="PS50850"/>
    </source>
</evidence>
<feature type="transmembrane region" description="Helical" evidence="5">
    <location>
        <begin position="127"/>
        <end position="153"/>
    </location>
</feature>
<accession>A0A8J5QJJ5</accession>
<dbReference type="PANTHER" id="PTHR42718:SF1">
    <property type="entry name" value="LOW AFFINITY AMMONIUM TRANSPORTER"/>
    <property type="match status" value="1"/>
</dbReference>
<feature type="transmembrane region" description="Helical" evidence="5">
    <location>
        <begin position="96"/>
        <end position="115"/>
    </location>
</feature>
<keyword evidence="3 5" id="KW-1133">Transmembrane helix</keyword>
<dbReference type="InterPro" id="IPR020846">
    <property type="entry name" value="MFS_dom"/>
</dbReference>
<feature type="transmembrane region" description="Helical" evidence="5">
    <location>
        <begin position="159"/>
        <end position="179"/>
    </location>
</feature>
<protein>
    <recommendedName>
        <fullName evidence="6">Major facilitator superfamily (MFS) profile domain-containing protein</fullName>
    </recommendedName>
</protein>
<reference evidence="7 8" key="1">
    <citation type="journal article" date="2021" name="DNA Res.">
        <title>Genome analysis of Candida subhashii reveals its hybrid nature and dual mitochondrial genome conformations.</title>
        <authorList>
            <person name="Mixao V."/>
            <person name="Hegedusova E."/>
            <person name="Saus E."/>
            <person name="Pryszcz L.P."/>
            <person name="Cillingova A."/>
            <person name="Nosek J."/>
            <person name="Gabaldon T."/>
        </authorList>
    </citation>
    <scope>NUCLEOTIDE SEQUENCE [LARGE SCALE GENOMIC DNA]</scope>
    <source>
        <strain evidence="7 8">CBS 10753</strain>
    </source>
</reference>
<feature type="transmembrane region" description="Helical" evidence="5">
    <location>
        <begin position="319"/>
        <end position="339"/>
    </location>
</feature>
<feature type="transmembrane region" description="Helical" evidence="5">
    <location>
        <begin position="382"/>
        <end position="400"/>
    </location>
</feature>
<evidence type="ECO:0000313" key="7">
    <source>
        <dbReference type="EMBL" id="KAG7662002.1"/>
    </source>
</evidence>
<keyword evidence="2 5" id="KW-0812">Transmembrane</keyword>
<feature type="transmembrane region" description="Helical" evidence="5">
    <location>
        <begin position="250"/>
        <end position="269"/>
    </location>
</feature>
<comment type="subcellular location">
    <subcellularLocation>
        <location evidence="1">Membrane</location>
        <topology evidence="1">Multi-pass membrane protein</topology>
    </subcellularLocation>
</comment>
<dbReference type="AlphaFoldDB" id="A0A8J5QJJ5"/>